<dbReference type="InterPro" id="IPR013750">
    <property type="entry name" value="GHMP_kinase_C_dom"/>
</dbReference>
<dbReference type="Pfam" id="PF08544">
    <property type="entry name" value="GHMP_kinases_C"/>
    <property type="match status" value="1"/>
</dbReference>
<dbReference type="EC" id="2.7.1.39" evidence="7 8"/>
<evidence type="ECO:0000256" key="8">
    <source>
        <dbReference type="NCBIfam" id="TIGR00191"/>
    </source>
</evidence>
<dbReference type="InterPro" id="IPR006204">
    <property type="entry name" value="GHMP_kinase_N_dom"/>
</dbReference>
<keyword evidence="3 7" id="KW-0791">Threonine biosynthesis</keyword>
<dbReference type="InterPro" id="IPR000870">
    <property type="entry name" value="Homoserine_kinase"/>
</dbReference>
<dbReference type="InterPro" id="IPR020568">
    <property type="entry name" value="Ribosomal_Su5_D2-typ_SF"/>
</dbReference>
<comment type="similarity">
    <text evidence="7">Belongs to the GHMP kinase family. Homoserine kinase subfamily.</text>
</comment>
<dbReference type="InterPro" id="IPR014721">
    <property type="entry name" value="Ribsml_uS5_D2-typ_fold_subgr"/>
</dbReference>
<evidence type="ECO:0000256" key="1">
    <source>
        <dbReference type="ARBA" id="ARBA00022605"/>
    </source>
</evidence>
<keyword evidence="4 7" id="KW-0547">Nucleotide-binding</keyword>
<evidence type="ECO:0000256" key="5">
    <source>
        <dbReference type="ARBA" id="ARBA00022777"/>
    </source>
</evidence>
<dbReference type="EMBL" id="CP012508">
    <property type="protein sequence ID" value="ALB22296.1"/>
    <property type="molecule type" value="Genomic_DNA"/>
</dbReference>
<dbReference type="SUPFAM" id="SSF55060">
    <property type="entry name" value="GHMP Kinase, C-terminal domain"/>
    <property type="match status" value="1"/>
</dbReference>
<protein>
    <recommendedName>
        <fullName evidence="7 8">Homoserine kinase</fullName>
        <shortName evidence="7">HK</shortName>
        <shortName evidence="7">HSK</shortName>
        <ecNumber evidence="7 8">2.7.1.39</ecNumber>
    </recommendedName>
</protein>
<accession>A0AAC8VHJ7</accession>
<keyword evidence="5 7" id="KW-0418">Kinase</keyword>
<evidence type="ECO:0000256" key="3">
    <source>
        <dbReference type="ARBA" id="ARBA00022697"/>
    </source>
</evidence>
<dbReference type="AlphaFoldDB" id="A0AAC8VHJ7"/>
<evidence type="ECO:0000256" key="4">
    <source>
        <dbReference type="ARBA" id="ARBA00022741"/>
    </source>
</evidence>
<dbReference type="GO" id="GO:0005737">
    <property type="term" value="C:cytoplasm"/>
    <property type="evidence" value="ECO:0007669"/>
    <property type="project" value="UniProtKB-SubCell"/>
</dbReference>
<dbReference type="GO" id="GO:0004413">
    <property type="term" value="F:homoserine kinase activity"/>
    <property type="evidence" value="ECO:0007669"/>
    <property type="project" value="UniProtKB-UniRule"/>
</dbReference>
<dbReference type="Proteomes" id="UP000029558">
    <property type="component" value="Chromosome"/>
</dbReference>
<dbReference type="NCBIfam" id="NF002288">
    <property type="entry name" value="PRK01212.1-4"/>
    <property type="match status" value="1"/>
</dbReference>
<dbReference type="HAMAP" id="MF_00384">
    <property type="entry name" value="Homoser_kinase"/>
    <property type="match status" value="1"/>
</dbReference>
<comment type="function">
    <text evidence="7">Catalyzes the ATP-dependent phosphorylation of L-homoserine to L-homoserine phosphate.</text>
</comment>
<dbReference type="PANTHER" id="PTHR20861">
    <property type="entry name" value="HOMOSERINE/4-DIPHOSPHOCYTIDYL-2-C-METHYL-D-ERYTHRITOL KINASE"/>
    <property type="match status" value="1"/>
</dbReference>
<evidence type="ECO:0000256" key="6">
    <source>
        <dbReference type="ARBA" id="ARBA00022840"/>
    </source>
</evidence>
<dbReference type="SUPFAM" id="SSF54211">
    <property type="entry name" value="Ribosomal protein S5 domain 2-like"/>
    <property type="match status" value="1"/>
</dbReference>
<evidence type="ECO:0000313" key="12">
    <source>
        <dbReference type="Proteomes" id="UP000029558"/>
    </source>
</evidence>
<comment type="pathway">
    <text evidence="7">Amino-acid biosynthesis; L-threonine biosynthesis; L-threonine from L-aspartate: step 4/5.</text>
</comment>
<proteinExistence type="inferred from homology"/>
<dbReference type="InterPro" id="IPR036554">
    <property type="entry name" value="GHMP_kinase_C_sf"/>
</dbReference>
<evidence type="ECO:0000256" key="7">
    <source>
        <dbReference type="HAMAP-Rule" id="MF_00384"/>
    </source>
</evidence>
<evidence type="ECO:0000259" key="10">
    <source>
        <dbReference type="Pfam" id="PF08544"/>
    </source>
</evidence>
<sequence length="325" mass="35112">MMLKDQLNAVTAFAPASCANLAVGFDALGLSFNALGDEVTLTRRQDSQLVIESVIGIELEQELPKDPTKNTATIALRHLLDCYSIKQGFNLVIKKGIPVSSGLGGSAASAIAALVALNQFLVKPLSNIELAHFALASEQYVSGQAHADNIVPALFGGLTLTVAMQPLEVIELPLPTAVVYCLVVHPEIEVPTRLSRQVLPSRVNCSQAVRQGVHFASFISSLYRNDLACLQRYSQDVLIEQYRADLIPGFYEIQQVARTMGALMCSISGSGPSIFAWAEEKQALEKIANVAQAILAKRNINSDYWLEQLSTQGACVIKENSDALL</sequence>
<dbReference type="GO" id="GO:0009088">
    <property type="term" value="P:threonine biosynthetic process"/>
    <property type="evidence" value="ECO:0007669"/>
    <property type="project" value="UniProtKB-UniRule"/>
</dbReference>
<evidence type="ECO:0000313" key="11">
    <source>
        <dbReference type="EMBL" id="ALB22296.1"/>
    </source>
</evidence>
<dbReference type="PIRSF" id="PIRSF000676">
    <property type="entry name" value="Homoser_kin"/>
    <property type="match status" value="1"/>
</dbReference>
<name>A0AAC8VHJ7_PISSA</name>
<dbReference type="NCBIfam" id="TIGR00191">
    <property type="entry name" value="thrB"/>
    <property type="match status" value="1"/>
</dbReference>
<comment type="subcellular location">
    <subcellularLocation>
        <location evidence="7">Cytoplasm</location>
    </subcellularLocation>
</comment>
<dbReference type="PRINTS" id="PR00958">
    <property type="entry name" value="HOMSERKINASE"/>
</dbReference>
<dbReference type="Gene3D" id="3.30.70.890">
    <property type="entry name" value="GHMP kinase, C-terminal domain"/>
    <property type="match status" value="1"/>
</dbReference>
<comment type="catalytic activity">
    <reaction evidence="7">
        <text>L-homoserine + ATP = O-phospho-L-homoserine + ADP + H(+)</text>
        <dbReference type="Rhea" id="RHEA:13985"/>
        <dbReference type="ChEBI" id="CHEBI:15378"/>
        <dbReference type="ChEBI" id="CHEBI:30616"/>
        <dbReference type="ChEBI" id="CHEBI:57476"/>
        <dbReference type="ChEBI" id="CHEBI:57590"/>
        <dbReference type="ChEBI" id="CHEBI:456216"/>
        <dbReference type="EC" id="2.7.1.39"/>
    </reaction>
</comment>
<reference evidence="11 12" key="1">
    <citation type="journal article" date="2014" name="Genome Announc.">
        <title>Comparative Genome Analysis of Two Isolates of the Fish Pathogen Piscirickettsia salmonis from Different Hosts Reveals Major Differences in Virulence-Associated Secretion Systems.</title>
        <authorList>
            <person name="Bohle H."/>
            <person name="Henriquez P."/>
            <person name="Grothusen H."/>
            <person name="Navas E."/>
            <person name="Sandoval A."/>
            <person name="Bustamante F."/>
            <person name="Bustos P."/>
            <person name="Mancilla M."/>
        </authorList>
    </citation>
    <scope>NUCLEOTIDE SEQUENCE [LARGE SCALE GENOMIC DNA]</scope>
    <source>
        <strain evidence="12">B1-32597</strain>
    </source>
</reference>
<feature type="binding site" evidence="7">
    <location>
        <begin position="98"/>
        <end position="108"/>
    </location>
    <ligand>
        <name>ATP</name>
        <dbReference type="ChEBI" id="CHEBI:30616"/>
    </ligand>
</feature>
<feature type="domain" description="GHMP kinase N-terminal" evidence="9">
    <location>
        <begin position="70"/>
        <end position="157"/>
    </location>
</feature>
<keyword evidence="6 7" id="KW-0067">ATP-binding</keyword>
<keyword evidence="1 7" id="KW-0028">Amino-acid biosynthesis</keyword>
<keyword evidence="2 7" id="KW-0808">Transferase</keyword>
<evidence type="ECO:0000259" key="9">
    <source>
        <dbReference type="Pfam" id="PF00288"/>
    </source>
</evidence>
<evidence type="ECO:0000256" key="2">
    <source>
        <dbReference type="ARBA" id="ARBA00022679"/>
    </source>
</evidence>
<dbReference type="Gene3D" id="3.30.230.10">
    <property type="match status" value="1"/>
</dbReference>
<keyword evidence="7" id="KW-0963">Cytoplasm</keyword>
<organism evidence="11 12">
    <name type="scientific">Piscirickettsia salmonis</name>
    <dbReference type="NCBI Taxonomy" id="1238"/>
    <lineage>
        <taxon>Bacteria</taxon>
        <taxon>Pseudomonadati</taxon>
        <taxon>Pseudomonadota</taxon>
        <taxon>Gammaproteobacteria</taxon>
        <taxon>Thiotrichales</taxon>
        <taxon>Piscirickettsiaceae</taxon>
        <taxon>Piscirickettsia</taxon>
    </lineage>
</organism>
<dbReference type="GO" id="GO:0005524">
    <property type="term" value="F:ATP binding"/>
    <property type="evidence" value="ECO:0007669"/>
    <property type="project" value="UniProtKB-UniRule"/>
</dbReference>
<dbReference type="Pfam" id="PF00288">
    <property type="entry name" value="GHMP_kinases_N"/>
    <property type="match status" value="1"/>
</dbReference>
<gene>
    <name evidence="7" type="primary">thrB</name>
    <name evidence="11" type="ORF">KU39_1113</name>
</gene>
<feature type="domain" description="GHMP kinase C-terminal" evidence="10">
    <location>
        <begin position="219"/>
        <end position="292"/>
    </location>
</feature>
<dbReference type="RefSeq" id="WP_230382386.1">
    <property type="nucleotide sequence ID" value="NZ_CP012508.1"/>
</dbReference>
<dbReference type="PANTHER" id="PTHR20861:SF1">
    <property type="entry name" value="HOMOSERINE KINASE"/>
    <property type="match status" value="1"/>
</dbReference>